<evidence type="ECO:0000313" key="3">
    <source>
        <dbReference type="Proteomes" id="UP001341840"/>
    </source>
</evidence>
<name>A0ABU6XKM6_9FABA</name>
<comment type="caution">
    <text evidence="2">The sequence shown here is derived from an EMBL/GenBank/DDBJ whole genome shotgun (WGS) entry which is preliminary data.</text>
</comment>
<keyword evidence="1" id="KW-0812">Transmembrane</keyword>
<proteinExistence type="predicted"/>
<evidence type="ECO:0000313" key="2">
    <source>
        <dbReference type="EMBL" id="MED6197634.1"/>
    </source>
</evidence>
<keyword evidence="1" id="KW-1133">Transmembrane helix</keyword>
<reference evidence="2 3" key="1">
    <citation type="journal article" date="2023" name="Plants (Basel)">
        <title>Bridging the Gap: Combining Genomics and Transcriptomics Approaches to Understand Stylosanthes scabra, an Orphan Legume from the Brazilian Caatinga.</title>
        <authorList>
            <person name="Ferreira-Neto J.R.C."/>
            <person name="da Silva M.D."/>
            <person name="Binneck E."/>
            <person name="de Melo N.F."/>
            <person name="da Silva R.H."/>
            <person name="de Melo A.L.T.M."/>
            <person name="Pandolfi V."/>
            <person name="Bustamante F.O."/>
            <person name="Brasileiro-Vidal A.C."/>
            <person name="Benko-Iseppon A.M."/>
        </authorList>
    </citation>
    <scope>NUCLEOTIDE SEQUENCE [LARGE SCALE GENOMIC DNA]</scope>
    <source>
        <tissue evidence="2">Leaves</tissue>
    </source>
</reference>
<gene>
    <name evidence="2" type="ORF">PIB30_058428</name>
</gene>
<feature type="transmembrane region" description="Helical" evidence="1">
    <location>
        <begin position="70"/>
        <end position="92"/>
    </location>
</feature>
<keyword evidence="1" id="KW-0472">Membrane</keyword>
<evidence type="ECO:0000256" key="1">
    <source>
        <dbReference type="SAM" id="Phobius"/>
    </source>
</evidence>
<sequence>MSTLVRCPAIMDSGGACCTTAVAHEIMKLRFIDAHSGSVSMAAATTRKLLLAEEFQVCFFRRHRSYVVHLPFFAPLLAVVLLFSSGSGSWLFSSTLHEAKGFNY</sequence>
<protein>
    <submittedName>
        <fullName evidence="2">Uncharacterized protein</fullName>
    </submittedName>
</protein>
<accession>A0ABU6XKM6</accession>
<organism evidence="2 3">
    <name type="scientific">Stylosanthes scabra</name>
    <dbReference type="NCBI Taxonomy" id="79078"/>
    <lineage>
        <taxon>Eukaryota</taxon>
        <taxon>Viridiplantae</taxon>
        <taxon>Streptophyta</taxon>
        <taxon>Embryophyta</taxon>
        <taxon>Tracheophyta</taxon>
        <taxon>Spermatophyta</taxon>
        <taxon>Magnoliopsida</taxon>
        <taxon>eudicotyledons</taxon>
        <taxon>Gunneridae</taxon>
        <taxon>Pentapetalae</taxon>
        <taxon>rosids</taxon>
        <taxon>fabids</taxon>
        <taxon>Fabales</taxon>
        <taxon>Fabaceae</taxon>
        <taxon>Papilionoideae</taxon>
        <taxon>50 kb inversion clade</taxon>
        <taxon>dalbergioids sensu lato</taxon>
        <taxon>Dalbergieae</taxon>
        <taxon>Pterocarpus clade</taxon>
        <taxon>Stylosanthes</taxon>
    </lineage>
</organism>
<dbReference type="EMBL" id="JASCZI010211939">
    <property type="protein sequence ID" value="MED6197634.1"/>
    <property type="molecule type" value="Genomic_DNA"/>
</dbReference>
<keyword evidence="3" id="KW-1185">Reference proteome</keyword>
<dbReference type="Proteomes" id="UP001341840">
    <property type="component" value="Unassembled WGS sequence"/>
</dbReference>